<gene>
    <name evidence="4" type="ORF">CGI_10013418</name>
</gene>
<dbReference type="PANTHER" id="PTHR11474">
    <property type="entry name" value="TYROSINASE FAMILY MEMBER"/>
    <property type="match status" value="1"/>
</dbReference>
<dbReference type="Pfam" id="PF00264">
    <property type="entry name" value="Tyrosinase"/>
    <property type="match status" value="1"/>
</dbReference>
<dbReference type="PANTHER" id="PTHR11474:SF126">
    <property type="entry name" value="TYROSINASE-LIKE PROTEIN TYR-1-RELATED"/>
    <property type="match status" value="1"/>
</dbReference>
<dbReference type="InterPro" id="IPR002227">
    <property type="entry name" value="Tyrosinase_Cu-bd"/>
</dbReference>
<evidence type="ECO:0000259" key="3">
    <source>
        <dbReference type="PROSITE" id="PS00498"/>
    </source>
</evidence>
<dbReference type="PROSITE" id="PS00498">
    <property type="entry name" value="TYROSINASE_2"/>
    <property type="match status" value="1"/>
</dbReference>
<sequence>MDNDMERPQESAMFTSQLVGNGIGPVINGPFAGWLEDGGTMPIVRQIALFNSSLMVKSRMEIFFEGNEALRHRDVVNGFGGDGRYTIEGQHGNVHNWVGGTMSDPFVTAFDPVFILHHTFIDYIWEKFRQKIRQQGVNPSTDYPWPMNNYLHRPDNTMYMYDNYTNLDGYSDMFTQYLYQYEDMPSCETNCGNSRFLTCRRGVCVSLTACDIGEESSAQVMGSLSSFGISLDSLQRPVTARFKTVFVDPRTGPGSMTALIDPNSGNFRECENANHRVRGSLALPFTGMQRVNGGIGQAQLNEVRTMESLRNSARTRTTNFENVGDVFRTTNMRSRNLNTPYNPIRRLWDQSLRFNAFQQSNHARNFPLASNNIRSMIHVRLPNLPIQNTFKMGSVFNKRRWVYIPVRIVYTRRPKRYTRPVVKSPFSFHKSKYPPQVYPFLSNLPKKTPASFPACLKKPERFSKVFVQSNGVSYRGQYLDYAVFDNRHPVSKSIVYVAVKNPKLGVTRSYITALDSCGRVCRPRCLIRGSNPPAYRPCSGVVNISSRLPLMYGRTYGEAAKRRRSFAAKRCPSCFHGEIFITYYCNSGHALPWKGSRKRILRKFK</sequence>
<dbReference type="InterPro" id="IPR050316">
    <property type="entry name" value="Tyrosinase/Hemocyanin"/>
</dbReference>
<protein>
    <submittedName>
        <fullName evidence="4">Putative tyrosinase-like protein tyr-1</fullName>
    </submittedName>
</protein>
<reference evidence="4" key="1">
    <citation type="journal article" date="2012" name="Nature">
        <title>The oyster genome reveals stress adaptation and complexity of shell formation.</title>
        <authorList>
            <person name="Zhang G."/>
            <person name="Fang X."/>
            <person name="Guo X."/>
            <person name="Li L."/>
            <person name="Luo R."/>
            <person name="Xu F."/>
            <person name="Yang P."/>
            <person name="Zhang L."/>
            <person name="Wang X."/>
            <person name="Qi H."/>
            <person name="Xiong Z."/>
            <person name="Que H."/>
            <person name="Xie Y."/>
            <person name="Holland P.W."/>
            <person name="Paps J."/>
            <person name="Zhu Y."/>
            <person name="Wu F."/>
            <person name="Chen Y."/>
            <person name="Wang J."/>
            <person name="Peng C."/>
            <person name="Meng J."/>
            <person name="Yang L."/>
            <person name="Liu J."/>
            <person name="Wen B."/>
            <person name="Zhang N."/>
            <person name="Huang Z."/>
            <person name="Zhu Q."/>
            <person name="Feng Y."/>
            <person name="Mount A."/>
            <person name="Hedgecock D."/>
            <person name="Xu Z."/>
            <person name="Liu Y."/>
            <person name="Domazet-Loso T."/>
            <person name="Du Y."/>
            <person name="Sun X."/>
            <person name="Zhang S."/>
            <person name="Liu B."/>
            <person name="Cheng P."/>
            <person name="Jiang X."/>
            <person name="Li J."/>
            <person name="Fan D."/>
            <person name="Wang W."/>
            <person name="Fu W."/>
            <person name="Wang T."/>
            <person name="Wang B."/>
            <person name="Zhang J."/>
            <person name="Peng Z."/>
            <person name="Li Y."/>
            <person name="Li N."/>
            <person name="Wang J."/>
            <person name="Chen M."/>
            <person name="He Y."/>
            <person name="Tan F."/>
            <person name="Song X."/>
            <person name="Zheng Q."/>
            <person name="Huang R."/>
            <person name="Yang H."/>
            <person name="Du X."/>
            <person name="Chen L."/>
            <person name="Yang M."/>
            <person name="Gaffney P.M."/>
            <person name="Wang S."/>
            <person name="Luo L."/>
            <person name="She Z."/>
            <person name="Ming Y."/>
            <person name="Huang W."/>
            <person name="Zhang S."/>
            <person name="Huang B."/>
            <person name="Zhang Y."/>
            <person name="Qu T."/>
            <person name="Ni P."/>
            <person name="Miao G."/>
            <person name="Wang J."/>
            <person name="Wang Q."/>
            <person name="Steinberg C.E."/>
            <person name="Wang H."/>
            <person name="Li N."/>
            <person name="Qian L."/>
            <person name="Zhang G."/>
            <person name="Li Y."/>
            <person name="Yang H."/>
            <person name="Liu X."/>
            <person name="Wang J."/>
            <person name="Yin Y."/>
            <person name="Wang J."/>
        </authorList>
    </citation>
    <scope>NUCLEOTIDE SEQUENCE [LARGE SCALE GENOMIC DNA]</scope>
    <source>
        <strain evidence="4">05x7-T-G4-1.051#20</strain>
    </source>
</reference>
<dbReference type="SUPFAM" id="SSF48056">
    <property type="entry name" value="Di-copper centre-containing domain"/>
    <property type="match status" value="1"/>
</dbReference>
<dbReference type="HOGENOM" id="CLU_012415_1_0_1"/>
<dbReference type="InParanoid" id="K1QWH8"/>
<dbReference type="EMBL" id="JH815935">
    <property type="protein sequence ID" value="EKC25916.1"/>
    <property type="molecule type" value="Genomic_DNA"/>
</dbReference>
<dbReference type="GO" id="GO:0046872">
    <property type="term" value="F:metal ion binding"/>
    <property type="evidence" value="ECO:0007669"/>
    <property type="project" value="UniProtKB-KW"/>
</dbReference>
<name>K1QWH8_MAGGI</name>
<dbReference type="AlphaFoldDB" id="K1QWH8"/>
<keyword evidence="1" id="KW-0479">Metal-binding</keyword>
<evidence type="ECO:0000256" key="1">
    <source>
        <dbReference type="ARBA" id="ARBA00022723"/>
    </source>
</evidence>
<dbReference type="Gene3D" id="1.10.1280.10">
    <property type="entry name" value="Di-copper center containing domain from catechol oxidase"/>
    <property type="match status" value="1"/>
</dbReference>
<proteinExistence type="predicted"/>
<evidence type="ECO:0000256" key="2">
    <source>
        <dbReference type="ARBA" id="ARBA00023008"/>
    </source>
</evidence>
<feature type="domain" description="Tyrosinase copper-binding" evidence="3">
    <location>
        <begin position="111"/>
        <end position="122"/>
    </location>
</feature>
<accession>K1QWH8</accession>
<organism evidence="4">
    <name type="scientific">Magallana gigas</name>
    <name type="common">Pacific oyster</name>
    <name type="synonym">Crassostrea gigas</name>
    <dbReference type="NCBI Taxonomy" id="29159"/>
    <lineage>
        <taxon>Eukaryota</taxon>
        <taxon>Metazoa</taxon>
        <taxon>Spiralia</taxon>
        <taxon>Lophotrochozoa</taxon>
        <taxon>Mollusca</taxon>
        <taxon>Bivalvia</taxon>
        <taxon>Autobranchia</taxon>
        <taxon>Pteriomorphia</taxon>
        <taxon>Ostreida</taxon>
        <taxon>Ostreoidea</taxon>
        <taxon>Ostreidae</taxon>
        <taxon>Magallana</taxon>
    </lineage>
</organism>
<evidence type="ECO:0000313" key="4">
    <source>
        <dbReference type="EMBL" id="EKC25916.1"/>
    </source>
</evidence>
<keyword evidence="2" id="KW-0186">Copper</keyword>
<dbReference type="InterPro" id="IPR008922">
    <property type="entry name" value="Di-copper_centre_dom_sf"/>
</dbReference>
<dbReference type="GO" id="GO:0016491">
    <property type="term" value="F:oxidoreductase activity"/>
    <property type="evidence" value="ECO:0007669"/>
    <property type="project" value="InterPro"/>
</dbReference>